<feature type="transmembrane region" description="Helical" evidence="1">
    <location>
        <begin position="35"/>
        <end position="54"/>
    </location>
</feature>
<dbReference type="Proteomes" id="UP000000495">
    <property type="component" value="Chromosome"/>
</dbReference>
<feature type="transmembrane region" description="Helical" evidence="1">
    <location>
        <begin position="7"/>
        <end position="29"/>
    </location>
</feature>
<evidence type="ECO:0000313" key="3">
    <source>
        <dbReference type="Proteomes" id="UP000000495"/>
    </source>
</evidence>
<dbReference type="eggNOG" id="COG2928">
    <property type="taxonomic scope" value="Bacteria"/>
</dbReference>
<dbReference type="STRING" id="765952.PUV_09270"/>
<keyword evidence="1" id="KW-0812">Transmembrane</keyword>
<keyword evidence="1" id="KW-1133">Transmembrane helix</keyword>
<dbReference type="PANTHER" id="PTHR31876">
    <property type="entry name" value="COV-LIKE PROTEIN 1"/>
    <property type="match status" value="1"/>
</dbReference>
<reference evidence="2 3" key="2">
    <citation type="journal article" date="2011" name="Mol. Biol. Evol.">
        <title>Unity in variety--the pan-genome of the Chlamydiae.</title>
        <authorList>
            <person name="Collingro A."/>
            <person name="Tischler P."/>
            <person name="Weinmaier T."/>
            <person name="Penz T."/>
            <person name="Heinz E."/>
            <person name="Brunham R.C."/>
            <person name="Read T.D."/>
            <person name="Bavoil P.M."/>
            <person name="Sachse K."/>
            <person name="Kahane S."/>
            <person name="Friedman M.G."/>
            <person name="Rattei T."/>
            <person name="Myers G.S."/>
            <person name="Horn M."/>
        </authorList>
    </citation>
    <scope>NUCLEOTIDE SEQUENCE [LARGE SCALE GENOMIC DNA]</scope>
    <source>
        <strain evidence="3">UV7</strain>
    </source>
</reference>
<evidence type="ECO:0000313" key="2">
    <source>
        <dbReference type="EMBL" id="CCB85877.1"/>
    </source>
</evidence>
<dbReference type="InterPro" id="IPR007462">
    <property type="entry name" value="COV1-like"/>
</dbReference>
<evidence type="ECO:0008006" key="4">
    <source>
        <dbReference type="Google" id="ProtNLM"/>
    </source>
</evidence>
<keyword evidence="1" id="KW-0472">Membrane</keyword>
<organism evidence="2 3">
    <name type="scientific">Parachlamydia acanthamoebae (strain UV7)</name>
    <dbReference type="NCBI Taxonomy" id="765952"/>
    <lineage>
        <taxon>Bacteria</taxon>
        <taxon>Pseudomonadati</taxon>
        <taxon>Chlamydiota</taxon>
        <taxon>Chlamydiia</taxon>
        <taxon>Parachlamydiales</taxon>
        <taxon>Parachlamydiaceae</taxon>
        <taxon>Parachlamydia</taxon>
    </lineage>
</organism>
<reference key="1">
    <citation type="journal article" date="2011" name="Mol. Biol. Evol.">
        <title>Unity in variety -- the pan-genome of the Chlamydiae.</title>
        <authorList>
            <person name="Collingro A."/>
            <person name="Tischler P."/>
            <person name="Weinmaier T."/>
            <person name="Penz T."/>
            <person name="Heinz E."/>
            <person name="Brunham R.C."/>
            <person name="Read T.D."/>
            <person name="Bavoil P.M."/>
            <person name="Sachse K."/>
            <person name="Kahane S."/>
            <person name="Friedman M.G."/>
            <person name="Rattei T."/>
            <person name="Myers G.S.A."/>
            <person name="Horn M."/>
        </authorList>
    </citation>
    <scope>NUCLEOTIDE SEQUENCE</scope>
    <source>
        <strain>UV7</strain>
    </source>
</reference>
<dbReference type="RefSeq" id="WP_006339858.1">
    <property type="nucleotide sequence ID" value="NC_015702.1"/>
</dbReference>
<dbReference type="KEGG" id="puv:PUV_09270"/>
<dbReference type="OrthoDB" id="9780267at2"/>
<dbReference type="EMBL" id="FR872580">
    <property type="protein sequence ID" value="CCB85877.1"/>
    <property type="molecule type" value="Genomic_DNA"/>
</dbReference>
<evidence type="ECO:0000256" key="1">
    <source>
        <dbReference type="SAM" id="Phobius"/>
    </source>
</evidence>
<sequence length="217" mass="24580">MKKSFITGLVIILPLATTLFIVAFAFNFLTGPFAGVLYPLFNYYHLFNEGFLFLSAEQTRQYVSQLLVLLFLFSFTLALGAIARWFFVHYLIQFWDLILYRIPIVRTIYKTCQDVMKTIFTSETKSFKQVVMVPFPNPESFALGLVTKEDLPGLGVNQGSTLVAVFIPTTPNPTSGFLLMLKKEDVVYLDMKVEDAFKYIISCGVIQTPFTAIAKDS</sequence>
<gene>
    <name evidence="2" type="ordered locus">PUV_09270</name>
</gene>
<dbReference type="HOGENOM" id="CLU_068050_2_0_0"/>
<accession>F8KW82</accession>
<proteinExistence type="predicted"/>
<feature type="transmembrane region" description="Helical" evidence="1">
    <location>
        <begin position="66"/>
        <end position="87"/>
    </location>
</feature>
<keyword evidence="3" id="KW-1185">Reference proteome</keyword>
<name>F8KW82_PARAV</name>
<protein>
    <recommendedName>
        <fullName evidence="4">DUF502 domain-containing protein</fullName>
    </recommendedName>
</protein>
<dbReference type="AlphaFoldDB" id="F8KW82"/>
<dbReference type="Pfam" id="PF04367">
    <property type="entry name" value="DUF502"/>
    <property type="match status" value="1"/>
</dbReference>
<dbReference type="PANTHER" id="PTHR31876:SF26">
    <property type="entry name" value="PROTEIN LIKE COV 2"/>
    <property type="match status" value="1"/>
</dbReference>